<dbReference type="eggNOG" id="ENOG502TN1Y">
    <property type="taxonomic scope" value="Eukaryota"/>
</dbReference>
<name>Q4N2G7_THEPA</name>
<evidence type="ECO:0000313" key="3">
    <source>
        <dbReference type="Proteomes" id="UP000001949"/>
    </source>
</evidence>
<feature type="region of interest" description="Disordered" evidence="1">
    <location>
        <begin position="421"/>
        <end position="488"/>
    </location>
</feature>
<organism evidence="2 3">
    <name type="scientific">Theileria parva</name>
    <name type="common">East coast fever infection agent</name>
    <dbReference type="NCBI Taxonomy" id="5875"/>
    <lineage>
        <taxon>Eukaryota</taxon>
        <taxon>Sar</taxon>
        <taxon>Alveolata</taxon>
        <taxon>Apicomplexa</taxon>
        <taxon>Aconoidasida</taxon>
        <taxon>Piroplasmida</taxon>
        <taxon>Theileriidae</taxon>
        <taxon>Theileria</taxon>
    </lineage>
</organism>
<dbReference type="EMBL" id="AAGK01000004">
    <property type="protein sequence ID" value="EAN31734.1"/>
    <property type="molecule type" value="Genomic_DNA"/>
</dbReference>
<dbReference type="Proteomes" id="UP000001949">
    <property type="component" value="Unassembled WGS sequence"/>
</dbReference>
<evidence type="ECO:0000256" key="1">
    <source>
        <dbReference type="SAM" id="MobiDB-lite"/>
    </source>
</evidence>
<accession>Q4N2G7</accession>
<keyword evidence="3" id="KW-1185">Reference proteome</keyword>
<dbReference type="GeneID" id="3501171"/>
<protein>
    <submittedName>
        <fullName evidence="2">Uncharacterized protein</fullName>
    </submittedName>
</protein>
<evidence type="ECO:0000313" key="2">
    <source>
        <dbReference type="EMBL" id="EAN31734.1"/>
    </source>
</evidence>
<dbReference type="VEuPathDB" id="PiroplasmaDB:TpMuguga_04g00382"/>
<gene>
    <name evidence="2" type="ordered locus">TP04_0382</name>
</gene>
<feature type="compositionally biased region" description="Basic and acidic residues" evidence="1">
    <location>
        <begin position="467"/>
        <end position="481"/>
    </location>
</feature>
<dbReference type="KEGG" id="tpv:TP04_0382"/>
<dbReference type="RefSeq" id="XP_764017.1">
    <property type="nucleotide sequence ID" value="XM_758924.1"/>
</dbReference>
<feature type="compositionally biased region" description="Basic and acidic residues" evidence="1">
    <location>
        <begin position="325"/>
        <end position="358"/>
    </location>
</feature>
<proteinExistence type="predicted"/>
<feature type="region of interest" description="Disordered" evidence="1">
    <location>
        <begin position="313"/>
        <end position="388"/>
    </location>
</feature>
<sequence>MQLIKRVGAFLVHSAYISSNNLIYTKTKPPHFGRVNPDTDAFVSDIYDNIVETSSNPLNTLDIIDNTVNSVNNAFDNSNSTSFDNTINKTFDMGDIAPNTLDFCDITANTLDTSDITVDSFEYKDRSNAVDTIANSLSPAHYPLDAPDDSETKNEYMDSFDQRYSRSEPFGTKKLNMMSESRGIEATPDDSVVIGSQEYNNLKEEIAMLKRELYKTKSYIEKPKVKKKVYNTIEVRVSLRIQEADLRTKCNFFRKKALKGYPLVLTIRTEGDPKDYTLAAEGIIAKAKKLLSNACVPAGKMFVTNTHISQHFKPLKKPSYSSEKPFSKERDSFGESSSFRDTHDTYSKSHSYSERENSKTPSYELDSGPSRLETHSRPTKPVYRPEITNTDELTVGYTRKSGLYDTFVDNTRKRLPETSVNHFRERSSEKSFGSPVVTGRSASSGETHSRWIVKHKSSTNEPLNDMNSRDELNTGAEDSKWKVLNKPR</sequence>
<dbReference type="OMA" id="WIVKHKS"/>
<comment type="caution">
    <text evidence="2">The sequence shown here is derived from an EMBL/GenBank/DDBJ whole genome shotgun (WGS) entry which is preliminary data.</text>
</comment>
<dbReference type="InParanoid" id="Q4N2G7"/>
<reference evidence="2 3" key="1">
    <citation type="journal article" date="2005" name="Science">
        <title>Genome sequence of Theileria parva, a bovine pathogen that transforms lymphocytes.</title>
        <authorList>
            <person name="Gardner M.J."/>
            <person name="Bishop R."/>
            <person name="Shah T."/>
            <person name="de Villiers E.P."/>
            <person name="Carlton J.M."/>
            <person name="Hall N."/>
            <person name="Ren Q."/>
            <person name="Paulsen I.T."/>
            <person name="Pain A."/>
            <person name="Berriman M."/>
            <person name="Wilson R.J.M."/>
            <person name="Sato S."/>
            <person name="Ralph S.A."/>
            <person name="Mann D.J."/>
            <person name="Xiong Z."/>
            <person name="Shallom S.J."/>
            <person name="Weidman J."/>
            <person name="Jiang L."/>
            <person name="Lynn J."/>
            <person name="Weaver B."/>
            <person name="Shoaibi A."/>
            <person name="Domingo A.R."/>
            <person name="Wasawo D."/>
            <person name="Crabtree J."/>
            <person name="Wortman J.R."/>
            <person name="Haas B."/>
            <person name="Angiuoli S.V."/>
            <person name="Creasy T.H."/>
            <person name="Lu C."/>
            <person name="Suh B."/>
            <person name="Silva J.C."/>
            <person name="Utterback T.R."/>
            <person name="Feldblyum T.V."/>
            <person name="Pertea M."/>
            <person name="Allen J."/>
            <person name="Nierman W.C."/>
            <person name="Taracha E.L.N."/>
            <person name="Salzberg S.L."/>
            <person name="White O.R."/>
            <person name="Fitzhugh H.A."/>
            <person name="Morzaria S."/>
            <person name="Venter J.C."/>
            <person name="Fraser C.M."/>
            <person name="Nene V."/>
        </authorList>
    </citation>
    <scope>NUCLEOTIDE SEQUENCE [LARGE SCALE GENOMIC DNA]</scope>
    <source>
        <strain evidence="2 3">Muguga</strain>
    </source>
</reference>
<dbReference type="AlphaFoldDB" id="Q4N2G7"/>